<name>A7VUT5_9FIRM</name>
<gene>
    <name evidence="1" type="ORF">CLOLEP_02333</name>
</gene>
<organism evidence="1 2">
    <name type="scientific">[Clostridium] leptum DSM 753</name>
    <dbReference type="NCBI Taxonomy" id="428125"/>
    <lineage>
        <taxon>Bacteria</taxon>
        <taxon>Bacillati</taxon>
        <taxon>Bacillota</taxon>
        <taxon>Clostridia</taxon>
        <taxon>Eubacteriales</taxon>
        <taxon>Oscillospiraceae</taxon>
        <taxon>Oscillospiraceae incertae sedis</taxon>
    </lineage>
</organism>
<dbReference type="HOGENOM" id="CLU_2698111_0_0_9"/>
<accession>A7VUT5</accession>
<reference evidence="1 2" key="2">
    <citation type="submission" date="2007-08" db="EMBL/GenBank/DDBJ databases">
        <authorList>
            <person name="Fulton L."/>
            <person name="Clifton S."/>
            <person name="Fulton B."/>
            <person name="Xu J."/>
            <person name="Minx P."/>
            <person name="Pepin K.H."/>
            <person name="Johnson M."/>
            <person name="Thiruvilangam P."/>
            <person name="Bhonagiri V."/>
            <person name="Nash W.E."/>
            <person name="Wang C."/>
            <person name="Mardis E.R."/>
            <person name="Wilson R.K."/>
        </authorList>
    </citation>
    <scope>NUCLEOTIDE SEQUENCE [LARGE SCALE GENOMIC DNA]</scope>
    <source>
        <strain evidence="1 2">DSM 753</strain>
    </source>
</reference>
<protein>
    <submittedName>
        <fullName evidence="1">Uncharacterized protein</fullName>
    </submittedName>
</protein>
<dbReference type="Proteomes" id="UP000003490">
    <property type="component" value="Unassembled WGS sequence"/>
</dbReference>
<proteinExistence type="predicted"/>
<reference evidence="1 2" key="1">
    <citation type="submission" date="2007-08" db="EMBL/GenBank/DDBJ databases">
        <title>Draft genome sequence of Clostridium leptum (DSM 753).</title>
        <authorList>
            <person name="Sudarsanam P."/>
            <person name="Ley R."/>
            <person name="Guruge J."/>
            <person name="Turnbaugh P.J."/>
            <person name="Mahowald M."/>
            <person name="Liep D."/>
            <person name="Gordon J."/>
        </authorList>
    </citation>
    <scope>NUCLEOTIDE SEQUENCE [LARGE SCALE GENOMIC DNA]</scope>
    <source>
        <strain evidence="1 2">DSM 753</strain>
    </source>
</reference>
<evidence type="ECO:0000313" key="1">
    <source>
        <dbReference type="EMBL" id="EDO60736.1"/>
    </source>
</evidence>
<sequence>MLLIILSHLNSIDDKRNYPLGNFKHILFYFNSFPPELSTALTESAVRQSGKAHIFSLIGFFSLKRPVDSEISE</sequence>
<evidence type="ECO:0000313" key="2">
    <source>
        <dbReference type="Proteomes" id="UP000003490"/>
    </source>
</evidence>
<dbReference type="AlphaFoldDB" id="A7VUT5"/>
<comment type="caution">
    <text evidence="1">The sequence shown here is derived from an EMBL/GenBank/DDBJ whole genome shotgun (WGS) entry which is preliminary data.</text>
</comment>
<dbReference type="EMBL" id="ABCB02000019">
    <property type="protein sequence ID" value="EDO60736.1"/>
    <property type="molecule type" value="Genomic_DNA"/>
</dbReference>